<protein>
    <submittedName>
        <fullName evidence="1">Helix-turn-helix domain-containing protein</fullName>
    </submittedName>
</protein>
<dbReference type="InterPro" id="IPR009057">
    <property type="entry name" value="Homeodomain-like_sf"/>
</dbReference>
<dbReference type="RefSeq" id="WP_378198930.1">
    <property type="nucleotide sequence ID" value="NZ_JBHLZP010000058.1"/>
</dbReference>
<dbReference type="SUPFAM" id="SSF46689">
    <property type="entry name" value="Homeodomain-like"/>
    <property type="match status" value="1"/>
</dbReference>
<sequence>MAEVALTGDEREALVRWSRRAKSSQALAQRCKIVLGCADGKSNQQVAAELGVWPQTVGKWRKRFIERRLEGLVDEPRPGAPRKITDEQVERVVVATLERTPADATHWSRTLDGGRKRAE</sequence>
<comment type="caution">
    <text evidence="1">The sequence shown here is derived from an EMBL/GenBank/DDBJ whole genome shotgun (WGS) entry which is preliminary data.</text>
</comment>
<accession>A0ABV5YDS6</accession>
<evidence type="ECO:0000313" key="1">
    <source>
        <dbReference type="EMBL" id="MFB9832711.1"/>
    </source>
</evidence>
<organism evidence="1 2">
    <name type="scientific">Actinoallomurus acaciae</name>
    <dbReference type="NCBI Taxonomy" id="502577"/>
    <lineage>
        <taxon>Bacteria</taxon>
        <taxon>Bacillati</taxon>
        <taxon>Actinomycetota</taxon>
        <taxon>Actinomycetes</taxon>
        <taxon>Streptosporangiales</taxon>
        <taxon>Thermomonosporaceae</taxon>
        <taxon>Actinoallomurus</taxon>
    </lineage>
</organism>
<reference evidence="1 2" key="1">
    <citation type="submission" date="2024-09" db="EMBL/GenBank/DDBJ databases">
        <authorList>
            <person name="Sun Q."/>
            <person name="Mori K."/>
        </authorList>
    </citation>
    <scope>NUCLEOTIDE SEQUENCE [LARGE SCALE GENOMIC DNA]</scope>
    <source>
        <strain evidence="1 2">TBRC 0563</strain>
    </source>
</reference>
<gene>
    <name evidence="1" type="ORF">ACFFNX_10990</name>
</gene>
<dbReference type="EMBL" id="JBHLZP010000058">
    <property type="protein sequence ID" value="MFB9832711.1"/>
    <property type="molecule type" value="Genomic_DNA"/>
</dbReference>
<proteinExistence type="predicted"/>
<dbReference type="Proteomes" id="UP001589627">
    <property type="component" value="Unassembled WGS sequence"/>
</dbReference>
<dbReference type="Pfam" id="PF13551">
    <property type="entry name" value="HTH_29"/>
    <property type="match status" value="1"/>
</dbReference>
<keyword evidence="2" id="KW-1185">Reference proteome</keyword>
<name>A0ABV5YDS6_9ACTN</name>
<evidence type="ECO:0000313" key="2">
    <source>
        <dbReference type="Proteomes" id="UP001589627"/>
    </source>
</evidence>